<accession>A0A1H2ZKV3</accession>
<feature type="transmembrane region" description="Helical" evidence="2">
    <location>
        <begin position="7"/>
        <end position="26"/>
    </location>
</feature>
<organism evidence="4 5">
    <name type="scientific">Marininema mesophilum</name>
    <dbReference type="NCBI Taxonomy" id="1048340"/>
    <lineage>
        <taxon>Bacteria</taxon>
        <taxon>Bacillati</taxon>
        <taxon>Bacillota</taxon>
        <taxon>Bacilli</taxon>
        <taxon>Bacillales</taxon>
        <taxon>Thermoactinomycetaceae</taxon>
        <taxon>Marininema</taxon>
    </lineage>
</organism>
<evidence type="ECO:0000256" key="2">
    <source>
        <dbReference type="SAM" id="Phobius"/>
    </source>
</evidence>
<dbReference type="Proteomes" id="UP000198534">
    <property type="component" value="Unassembled WGS sequence"/>
</dbReference>
<sequence>MSKLVKLALSLIVVGLVGVVVLIMTGNGRQDVNIKKSVNAQNVDQLAVEGDLVDVNIHPSTKDQVQMKLSGKRYIGSNVDLQTSKTNGLVRVDVRQKEMIPFVQFGFIYNGMKPLQLDMYLPEKQYQSLTFKTDSSIDVDQKLSAKELTVEANNGDINLNGYKGNQLNAKSDFGDISLQRIDAPLDVITNNGDVKLTSTNGFKGNNRIKSDFGDVSIRTPRKPTSLKVDFQTDFGDIQTDYPITGGKNLKDDFAESQVKGIIGKEKSDGQGSTLTIQTDNGDISLKK</sequence>
<dbReference type="RefSeq" id="WP_091740958.1">
    <property type="nucleotide sequence ID" value="NZ_FNNQ01000011.1"/>
</dbReference>
<gene>
    <name evidence="4" type="ORF">SAMN05444487_111108</name>
</gene>
<evidence type="ECO:0000259" key="3">
    <source>
        <dbReference type="Pfam" id="PF13349"/>
    </source>
</evidence>
<evidence type="ECO:0000313" key="4">
    <source>
        <dbReference type="EMBL" id="SDX17987.1"/>
    </source>
</evidence>
<dbReference type="AlphaFoldDB" id="A0A1H2ZKV3"/>
<dbReference type="InterPro" id="IPR025164">
    <property type="entry name" value="Toastrack_DUF4097"/>
</dbReference>
<keyword evidence="5" id="KW-1185">Reference proteome</keyword>
<dbReference type="EMBL" id="FNNQ01000011">
    <property type="protein sequence ID" value="SDX17987.1"/>
    <property type="molecule type" value="Genomic_DNA"/>
</dbReference>
<dbReference type="Pfam" id="PF13349">
    <property type="entry name" value="DUF4097"/>
    <property type="match status" value="1"/>
</dbReference>
<reference evidence="4 5" key="1">
    <citation type="submission" date="2016-10" db="EMBL/GenBank/DDBJ databases">
        <authorList>
            <person name="de Groot N.N."/>
        </authorList>
    </citation>
    <scope>NUCLEOTIDE SEQUENCE [LARGE SCALE GENOMIC DNA]</scope>
    <source>
        <strain evidence="4 5">DSM 45610</strain>
    </source>
</reference>
<name>A0A1H2ZKV3_9BACL</name>
<dbReference type="STRING" id="1048340.SAMN05444487_111108"/>
<dbReference type="Gene3D" id="2.160.20.120">
    <property type="match status" value="1"/>
</dbReference>
<evidence type="ECO:0000313" key="5">
    <source>
        <dbReference type="Proteomes" id="UP000198534"/>
    </source>
</evidence>
<dbReference type="OrthoDB" id="2653282at2"/>
<keyword evidence="2" id="KW-0472">Membrane</keyword>
<protein>
    <submittedName>
        <fullName evidence="4">DUF4097 and DUF4098 domain-containing protein YvlB</fullName>
    </submittedName>
</protein>
<feature type="domain" description="DUF4097" evidence="3">
    <location>
        <begin position="44"/>
        <end position="205"/>
    </location>
</feature>
<evidence type="ECO:0000256" key="1">
    <source>
        <dbReference type="SAM" id="MobiDB-lite"/>
    </source>
</evidence>
<feature type="compositionally biased region" description="Polar residues" evidence="1">
    <location>
        <begin position="269"/>
        <end position="281"/>
    </location>
</feature>
<feature type="region of interest" description="Disordered" evidence="1">
    <location>
        <begin position="264"/>
        <end position="287"/>
    </location>
</feature>
<proteinExistence type="predicted"/>
<keyword evidence="2" id="KW-1133">Transmembrane helix</keyword>
<keyword evidence="2" id="KW-0812">Transmembrane</keyword>